<gene>
    <name evidence="2" type="ORF">CHS0354_021630</name>
</gene>
<feature type="non-terminal residue" evidence="2">
    <location>
        <position position="1"/>
    </location>
</feature>
<dbReference type="EMBL" id="JAEAOA010001323">
    <property type="protein sequence ID" value="KAK3595528.1"/>
    <property type="molecule type" value="Genomic_DNA"/>
</dbReference>
<organism evidence="2 3">
    <name type="scientific">Potamilus streckersoni</name>
    <dbReference type="NCBI Taxonomy" id="2493646"/>
    <lineage>
        <taxon>Eukaryota</taxon>
        <taxon>Metazoa</taxon>
        <taxon>Spiralia</taxon>
        <taxon>Lophotrochozoa</taxon>
        <taxon>Mollusca</taxon>
        <taxon>Bivalvia</taxon>
        <taxon>Autobranchia</taxon>
        <taxon>Heteroconchia</taxon>
        <taxon>Palaeoheterodonta</taxon>
        <taxon>Unionida</taxon>
        <taxon>Unionoidea</taxon>
        <taxon>Unionidae</taxon>
        <taxon>Ambleminae</taxon>
        <taxon>Lampsilini</taxon>
        <taxon>Potamilus</taxon>
    </lineage>
</organism>
<feature type="region of interest" description="Disordered" evidence="1">
    <location>
        <begin position="1"/>
        <end position="21"/>
    </location>
</feature>
<keyword evidence="3" id="KW-1185">Reference proteome</keyword>
<protein>
    <submittedName>
        <fullName evidence="2">Uncharacterized protein</fullName>
    </submittedName>
</protein>
<proteinExistence type="predicted"/>
<name>A0AAE0VYN2_9BIVA</name>
<evidence type="ECO:0000313" key="2">
    <source>
        <dbReference type="EMBL" id="KAK3595528.1"/>
    </source>
</evidence>
<reference evidence="2" key="2">
    <citation type="journal article" date="2021" name="Genome Biol. Evol.">
        <title>Developing a high-quality reference genome for a parasitic bivalve with doubly uniparental inheritance (Bivalvia: Unionida).</title>
        <authorList>
            <person name="Smith C.H."/>
        </authorList>
    </citation>
    <scope>NUCLEOTIDE SEQUENCE</scope>
    <source>
        <strain evidence="2">CHS0354</strain>
        <tissue evidence="2">Mantle</tissue>
    </source>
</reference>
<dbReference type="AlphaFoldDB" id="A0AAE0VYN2"/>
<evidence type="ECO:0000256" key="1">
    <source>
        <dbReference type="SAM" id="MobiDB-lite"/>
    </source>
</evidence>
<accession>A0AAE0VYN2</accession>
<reference evidence="2" key="3">
    <citation type="submission" date="2023-05" db="EMBL/GenBank/DDBJ databases">
        <authorList>
            <person name="Smith C.H."/>
        </authorList>
    </citation>
    <scope>NUCLEOTIDE SEQUENCE</scope>
    <source>
        <strain evidence="2">CHS0354</strain>
        <tissue evidence="2">Mantle</tissue>
    </source>
</reference>
<sequence length="58" mass="6468">EHKNLSGAKDSQTDLIGSYSMPHRQESETIMTYLSVTETSRSSFLDANLQGMVVYELA</sequence>
<evidence type="ECO:0000313" key="3">
    <source>
        <dbReference type="Proteomes" id="UP001195483"/>
    </source>
</evidence>
<reference evidence="2" key="1">
    <citation type="journal article" date="2021" name="Genome Biol. Evol.">
        <title>A High-Quality Reference Genome for a Parasitic Bivalve with Doubly Uniparental Inheritance (Bivalvia: Unionida).</title>
        <authorList>
            <person name="Smith C.H."/>
        </authorList>
    </citation>
    <scope>NUCLEOTIDE SEQUENCE</scope>
    <source>
        <strain evidence="2">CHS0354</strain>
    </source>
</reference>
<dbReference type="Proteomes" id="UP001195483">
    <property type="component" value="Unassembled WGS sequence"/>
</dbReference>
<comment type="caution">
    <text evidence="2">The sequence shown here is derived from an EMBL/GenBank/DDBJ whole genome shotgun (WGS) entry which is preliminary data.</text>
</comment>